<dbReference type="VEuPathDB" id="VectorBase:GBRI037065"/>
<reference evidence="2" key="2">
    <citation type="submission" date="2020-05" db="UniProtKB">
        <authorList>
            <consortium name="EnsemblMetazoa"/>
        </authorList>
    </citation>
    <scope>IDENTIFICATION</scope>
    <source>
        <strain evidence="2">IAEA</strain>
    </source>
</reference>
<keyword evidence="1" id="KW-0472">Membrane</keyword>
<evidence type="ECO:0000313" key="3">
    <source>
        <dbReference type="Proteomes" id="UP000091820"/>
    </source>
</evidence>
<evidence type="ECO:0000256" key="1">
    <source>
        <dbReference type="SAM" id="Phobius"/>
    </source>
</evidence>
<accession>A0A1A9WYA1</accession>
<dbReference type="AlphaFoldDB" id="A0A1A9WYA1"/>
<dbReference type="Proteomes" id="UP000091820">
    <property type="component" value="Unassembled WGS sequence"/>
</dbReference>
<evidence type="ECO:0000313" key="2">
    <source>
        <dbReference type="EnsemblMetazoa" id="GBRI037065-PA"/>
    </source>
</evidence>
<keyword evidence="1" id="KW-0812">Transmembrane</keyword>
<keyword evidence="1" id="KW-1133">Transmembrane helix</keyword>
<reference evidence="3" key="1">
    <citation type="submission" date="2014-03" db="EMBL/GenBank/DDBJ databases">
        <authorList>
            <person name="Aksoy S."/>
            <person name="Warren W."/>
            <person name="Wilson R.K."/>
        </authorList>
    </citation>
    <scope>NUCLEOTIDE SEQUENCE [LARGE SCALE GENOMIC DNA]</scope>
    <source>
        <strain evidence="3">IAEA</strain>
    </source>
</reference>
<keyword evidence="3" id="KW-1185">Reference proteome</keyword>
<protein>
    <submittedName>
        <fullName evidence="2">Uncharacterized protein</fullName>
    </submittedName>
</protein>
<dbReference type="EnsemblMetazoa" id="GBRI037065-RA">
    <property type="protein sequence ID" value="GBRI037065-PA"/>
    <property type="gene ID" value="GBRI037065"/>
</dbReference>
<sequence>MRMIWKIRDDYILPYSFKLCYTIHFTFKFRKALVQQLALTLHIAYRSSLEQKSGSFLSSTQPEALHGPALISLVGCYGILAAMMAMLIEANLKGYLSKAKHKAIK</sequence>
<proteinExistence type="predicted"/>
<name>A0A1A9WYA1_9MUSC</name>
<organism evidence="2 3">
    <name type="scientific">Glossina brevipalpis</name>
    <dbReference type="NCBI Taxonomy" id="37001"/>
    <lineage>
        <taxon>Eukaryota</taxon>
        <taxon>Metazoa</taxon>
        <taxon>Ecdysozoa</taxon>
        <taxon>Arthropoda</taxon>
        <taxon>Hexapoda</taxon>
        <taxon>Insecta</taxon>
        <taxon>Pterygota</taxon>
        <taxon>Neoptera</taxon>
        <taxon>Endopterygota</taxon>
        <taxon>Diptera</taxon>
        <taxon>Brachycera</taxon>
        <taxon>Muscomorpha</taxon>
        <taxon>Hippoboscoidea</taxon>
        <taxon>Glossinidae</taxon>
        <taxon>Glossina</taxon>
    </lineage>
</organism>
<feature type="transmembrane region" description="Helical" evidence="1">
    <location>
        <begin position="70"/>
        <end position="92"/>
    </location>
</feature>